<evidence type="ECO:0000313" key="2">
    <source>
        <dbReference type="EMBL" id="MBH1940983.1"/>
    </source>
</evidence>
<keyword evidence="3" id="KW-1185">Reference proteome</keyword>
<sequence length="298" mass="34586">MKVRIKFQKYGAMKFIGHLDVMRYFQKAFRRAGVDNEYTKGFSPHQIMSFAAPLGVGLTSDGEYLDVSLLSSDEPEVMIKRMNEVLTEGFRIIGFRFLKDREENKKAVTAMSLVSSADYLVSLKDGYLVSPTIDTQEKFQKAFLSFMKQKEIIIDKKTKKSEMSVDIKPMITMVAFDEVEYTEKLKSLIKEDTTYVENQWNTENISDTENYSHTENTIHYYNKSKPESMADRYDNGIKVYLQLHTGSSANLKPELVLEAFCNYLKVSYQEFAWQMHRLEVYTREEETGLLTALDQLEQ</sequence>
<comment type="caution">
    <text evidence="2">The sequence shown here is derived from an EMBL/GenBank/DDBJ whole genome shotgun (WGS) entry which is preliminary data.</text>
</comment>
<gene>
    <name evidence="2" type="ORF">I5677_08780</name>
</gene>
<dbReference type="AlphaFoldDB" id="A0A8J7KZU4"/>
<organism evidence="2 3">
    <name type="scientific">Mobilitalea sibirica</name>
    <dbReference type="NCBI Taxonomy" id="1462919"/>
    <lineage>
        <taxon>Bacteria</taxon>
        <taxon>Bacillati</taxon>
        <taxon>Bacillota</taxon>
        <taxon>Clostridia</taxon>
        <taxon>Lachnospirales</taxon>
        <taxon>Lachnospiraceae</taxon>
        <taxon>Mobilitalea</taxon>
    </lineage>
</organism>
<proteinExistence type="predicted"/>
<evidence type="ECO:0000259" key="1">
    <source>
        <dbReference type="Pfam" id="PF10105"/>
    </source>
</evidence>
<dbReference type="InterPro" id="IPR018768">
    <property type="entry name" value="DUF2344"/>
</dbReference>
<dbReference type="Pfam" id="PF10105">
    <property type="entry name" value="DUF2344"/>
    <property type="match status" value="1"/>
</dbReference>
<dbReference type="EMBL" id="JAEAGR010000007">
    <property type="protein sequence ID" value="MBH1940983.1"/>
    <property type="molecule type" value="Genomic_DNA"/>
</dbReference>
<protein>
    <submittedName>
        <fullName evidence="2">DUF2344 domain-containing protein</fullName>
    </submittedName>
</protein>
<reference evidence="2" key="1">
    <citation type="submission" date="2020-12" db="EMBL/GenBank/DDBJ databases">
        <title>M. sibirica DSM 26468T genome.</title>
        <authorList>
            <person name="Thieme N."/>
            <person name="Rettenmaier R."/>
            <person name="Zverlov V."/>
            <person name="Liebl W."/>
        </authorList>
    </citation>
    <scope>NUCLEOTIDE SEQUENCE</scope>
    <source>
        <strain evidence="2">DSM 26468</strain>
    </source>
</reference>
<dbReference type="Proteomes" id="UP000623269">
    <property type="component" value="Unassembled WGS sequence"/>
</dbReference>
<dbReference type="RefSeq" id="WP_197661204.1">
    <property type="nucleotide sequence ID" value="NZ_JAEAGR010000007.1"/>
</dbReference>
<dbReference type="NCBIfam" id="TIGR03936">
    <property type="entry name" value="sam_1_link_chp"/>
    <property type="match status" value="1"/>
</dbReference>
<accession>A0A8J7KZU4</accession>
<feature type="domain" description="DUF2344" evidence="1">
    <location>
        <begin position="2"/>
        <end position="182"/>
    </location>
</feature>
<name>A0A8J7KZU4_9FIRM</name>
<evidence type="ECO:0000313" key="3">
    <source>
        <dbReference type="Proteomes" id="UP000623269"/>
    </source>
</evidence>